<dbReference type="AlphaFoldDB" id="A0A0A9D1C1"/>
<proteinExistence type="predicted"/>
<reference evidence="2" key="1">
    <citation type="submission" date="2014-09" db="EMBL/GenBank/DDBJ databases">
        <authorList>
            <person name="Magalhaes I.L.F."/>
            <person name="Oliveira U."/>
            <person name="Santos F.R."/>
            <person name="Vidigal T.H.D.A."/>
            <person name="Brescovit A.D."/>
            <person name="Santos A.J."/>
        </authorList>
    </citation>
    <scope>NUCLEOTIDE SEQUENCE</scope>
    <source>
        <tissue evidence="2">Shoot tissue taken approximately 20 cm above the soil surface</tissue>
    </source>
</reference>
<feature type="compositionally biased region" description="Low complexity" evidence="1">
    <location>
        <begin position="120"/>
        <end position="134"/>
    </location>
</feature>
<name>A0A0A9D1C1_ARUDO</name>
<protein>
    <submittedName>
        <fullName evidence="2">Uncharacterized protein</fullName>
    </submittedName>
</protein>
<evidence type="ECO:0000313" key="2">
    <source>
        <dbReference type="EMBL" id="JAD80483.1"/>
    </source>
</evidence>
<dbReference type="EMBL" id="GBRH01217412">
    <property type="protein sequence ID" value="JAD80483.1"/>
    <property type="molecule type" value="Transcribed_RNA"/>
</dbReference>
<feature type="compositionally biased region" description="Polar residues" evidence="1">
    <location>
        <begin position="103"/>
        <end position="118"/>
    </location>
</feature>
<accession>A0A0A9D1C1</accession>
<evidence type="ECO:0000256" key="1">
    <source>
        <dbReference type="SAM" id="MobiDB-lite"/>
    </source>
</evidence>
<sequence>MPNKTRWPKANYGFFLHPLLLRATAGRRRNERYKSCTDKKKQKGGQRKCPICTGYGHHWYNCKKGNPKDIEAMMAVRGPPKKKRRPTKEASQSSVVPFEDETLASSMSFSPSQSVKTATKTKSSKSGTSSSGGSARLRRGSNQLETFTIEYLFSSEQITTGLATTSKAKGPVKVKAKTKIKNLTKDLVVVSLDSLAMGT</sequence>
<organism evidence="2">
    <name type="scientific">Arundo donax</name>
    <name type="common">Giant reed</name>
    <name type="synonym">Donax arundinaceus</name>
    <dbReference type="NCBI Taxonomy" id="35708"/>
    <lineage>
        <taxon>Eukaryota</taxon>
        <taxon>Viridiplantae</taxon>
        <taxon>Streptophyta</taxon>
        <taxon>Embryophyta</taxon>
        <taxon>Tracheophyta</taxon>
        <taxon>Spermatophyta</taxon>
        <taxon>Magnoliopsida</taxon>
        <taxon>Liliopsida</taxon>
        <taxon>Poales</taxon>
        <taxon>Poaceae</taxon>
        <taxon>PACMAD clade</taxon>
        <taxon>Arundinoideae</taxon>
        <taxon>Arundineae</taxon>
        <taxon>Arundo</taxon>
    </lineage>
</organism>
<feature type="region of interest" description="Disordered" evidence="1">
    <location>
        <begin position="77"/>
        <end position="139"/>
    </location>
</feature>
<reference evidence="2" key="2">
    <citation type="journal article" date="2015" name="Data Brief">
        <title>Shoot transcriptome of the giant reed, Arundo donax.</title>
        <authorList>
            <person name="Barrero R.A."/>
            <person name="Guerrero F.D."/>
            <person name="Moolhuijzen P."/>
            <person name="Goolsby J.A."/>
            <person name="Tidwell J."/>
            <person name="Bellgard S.E."/>
            <person name="Bellgard M.I."/>
        </authorList>
    </citation>
    <scope>NUCLEOTIDE SEQUENCE</scope>
    <source>
        <tissue evidence="2">Shoot tissue taken approximately 20 cm above the soil surface</tissue>
    </source>
</reference>
<feature type="region of interest" description="Disordered" evidence="1">
    <location>
        <begin position="27"/>
        <end position="48"/>
    </location>
</feature>